<dbReference type="AlphaFoldDB" id="A0A1G9X1J7"/>
<dbReference type="InterPro" id="IPR035901">
    <property type="entry name" value="GIY-YIG_endonuc_sf"/>
</dbReference>
<dbReference type="PANTHER" id="PTHR34477">
    <property type="entry name" value="UPF0213 PROTEIN YHBQ"/>
    <property type="match status" value="1"/>
</dbReference>
<accession>A0A1G9X1J7</accession>
<dbReference type="CDD" id="cd10449">
    <property type="entry name" value="GIY-YIG_SLX1_like"/>
    <property type="match status" value="1"/>
</dbReference>
<dbReference type="Pfam" id="PF01541">
    <property type="entry name" value="GIY-YIG"/>
    <property type="match status" value="1"/>
</dbReference>
<organism evidence="3 4">
    <name type="scientific">Maricaulis salignorans</name>
    <dbReference type="NCBI Taxonomy" id="144026"/>
    <lineage>
        <taxon>Bacteria</taxon>
        <taxon>Pseudomonadati</taxon>
        <taxon>Pseudomonadota</taxon>
        <taxon>Alphaproteobacteria</taxon>
        <taxon>Maricaulales</taxon>
        <taxon>Maricaulaceae</taxon>
        <taxon>Maricaulis</taxon>
    </lineage>
</organism>
<dbReference type="InterPro" id="IPR000305">
    <property type="entry name" value="GIY-YIG_endonuc"/>
</dbReference>
<evidence type="ECO:0000313" key="4">
    <source>
        <dbReference type="Proteomes" id="UP000199759"/>
    </source>
</evidence>
<dbReference type="PROSITE" id="PS50164">
    <property type="entry name" value="GIY_YIG"/>
    <property type="match status" value="1"/>
</dbReference>
<evidence type="ECO:0000313" key="3">
    <source>
        <dbReference type="EMBL" id="SDM90578.1"/>
    </source>
</evidence>
<comment type="similarity">
    <text evidence="1">Belongs to the UPF0213 family.</text>
</comment>
<reference evidence="3 4" key="1">
    <citation type="submission" date="2016-10" db="EMBL/GenBank/DDBJ databases">
        <authorList>
            <person name="de Groot N.N."/>
        </authorList>
    </citation>
    <scope>NUCLEOTIDE SEQUENCE [LARGE SCALE GENOMIC DNA]</scope>
    <source>
        <strain evidence="3 4">DSM 16077</strain>
    </source>
</reference>
<dbReference type="PANTHER" id="PTHR34477:SF1">
    <property type="entry name" value="UPF0213 PROTEIN YHBQ"/>
    <property type="match status" value="1"/>
</dbReference>
<evidence type="ECO:0000256" key="1">
    <source>
        <dbReference type="ARBA" id="ARBA00007435"/>
    </source>
</evidence>
<dbReference type="InterPro" id="IPR050190">
    <property type="entry name" value="UPF0213_domain"/>
</dbReference>
<protein>
    <submittedName>
        <fullName evidence="3">GIY-YIG catalytic domain-containing protein</fullName>
    </submittedName>
</protein>
<dbReference type="SUPFAM" id="SSF82771">
    <property type="entry name" value="GIY-YIG endonuclease"/>
    <property type="match status" value="1"/>
</dbReference>
<evidence type="ECO:0000259" key="2">
    <source>
        <dbReference type="PROSITE" id="PS50164"/>
    </source>
</evidence>
<name>A0A1G9X1J7_9PROT</name>
<sequence length="90" mass="10580">MAVRQIARYNCTMTYVYILRSECGQHFYTGMTTDLEARLERHNAGQVRHTAKFRPWRIQTHIGFDDSARALAFERYLKTGSGRAFARRHL</sequence>
<feature type="domain" description="GIY-YIG" evidence="2">
    <location>
        <begin position="12"/>
        <end position="87"/>
    </location>
</feature>
<dbReference type="EMBL" id="FNHG01000032">
    <property type="protein sequence ID" value="SDM90578.1"/>
    <property type="molecule type" value="Genomic_DNA"/>
</dbReference>
<dbReference type="Gene3D" id="3.40.1440.10">
    <property type="entry name" value="GIY-YIG endonuclease"/>
    <property type="match status" value="1"/>
</dbReference>
<keyword evidence="4" id="KW-1185">Reference proteome</keyword>
<dbReference type="STRING" id="144026.SAMN04488568_1321"/>
<gene>
    <name evidence="3" type="ORF">SAMN04488568_1321</name>
</gene>
<dbReference type="Proteomes" id="UP000199759">
    <property type="component" value="Unassembled WGS sequence"/>
</dbReference>
<proteinExistence type="inferred from homology"/>